<keyword evidence="3" id="KW-1185">Reference proteome</keyword>
<feature type="transmembrane region" description="Helical" evidence="1">
    <location>
        <begin position="222"/>
        <end position="243"/>
    </location>
</feature>
<protein>
    <submittedName>
        <fullName evidence="2">Uncharacterized protein</fullName>
    </submittedName>
</protein>
<dbReference type="AlphaFoldDB" id="A0AAD7H433"/>
<reference evidence="2" key="1">
    <citation type="submission" date="2023-03" db="EMBL/GenBank/DDBJ databases">
        <title>Massive genome expansion in bonnet fungi (Mycena s.s.) driven by repeated elements and novel gene families across ecological guilds.</title>
        <authorList>
            <consortium name="Lawrence Berkeley National Laboratory"/>
            <person name="Harder C.B."/>
            <person name="Miyauchi S."/>
            <person name="Viragh M."/>
            <person name="Kuo A."/>
            <person name="Thoen E."/>
            <person name="Andreopoulos B."/>
            <person name="Lu D."/>
            <person name="Skrede I."/>
            <person name="Drula E."/>
            <person name="Henrissat B."/>
            <person name="Morin E."/>
            <person name="Kohler A."/>
            <person name="Barry K."/>
            <person name="LaButti K."/>
            <person name="Morin E."/>
            <person name="Salamov A."/>
            <person name="Lipzen A."/>
            <person name="Mereny Z."/>
            <person name="Hegedus B."/>
            <person name="Baldrian P."/>
            <person name="Stursova M."/>
            <person name="Weitz H."/>
            <person name="Taylor A."/>
            <person name="Grigoriev I.V."/>
            <person name="Nagy L.G."/>
            <person name="Martin F."/>
            <person name="Kauserud H."/>
        </authorList>
    </citation>
    <scope>NUCLEOTIDE SEQUENCE</scope>
    <source>
        <strain evidence="2">CBHHK182m</strain>
    </source>
</reference>
<name>A0AAD7H433_9AGAR</name>
<accession>A0AAD7H433</accession>
<evidence type="ECO:0000313" key="3">
    <source>
        <dbReference type="Proteomes" id="UP001215598"/>
    </source>
</evidence>
<keyword evidence="1" id="KW-1133">Transmembrane helix</keyword>
<sequence length="328" mass="36140">MTFTAMNYTVNSSSFDSRWSAFSTNIIDVCLVLYGIYLVLFILAIHTLARRKSGAKNLLLGYTWTMIIFGTVQLLFCLGRAIVTAHFVEVLVKEDVTGNFTSQPELVKLATVDHSPWITAQEIIFAGNNLVTDTLLLYRCFVICGSDWRPVVLPAVLMACTFVAGCVDNLVAVPATIFRLPFIFAALTNLVLMAFIGGRIWYIRQDAQLVARDELRKQYDTVIAMILESGAVYFLVLVLLAIFASDSSGTAFNVLQSIAMHAVNIAPTLIIVRVGLGQNIQDTGKATPVNEAGNMCTQPREEFSVYRMGPPIPHMLDIKASDDDILTP</sequence>
<feature type="transmembrane region" description="Helical" evidence="1">
    <location>
        <begin position="178"/>
        <end position="202"/>
    </location>
</feature>
<comment type="caution">
    <text evidence="2">The sequence shown here is derived from an EMBL/GenBank/DDBJ whole genome shotgun (WGS) entry which is preliminary data.</text>
</comment>
<gene>
    <name evidence="2" type="ORF">B0H16DRAFT_598993</name>
</gene>
<feature type="transmembrane region" description="Helical" evidence="1">
    <location>
        <begin position="61"/>
        <end position="83"/>
    </location>
</feature>
<feature type="transmembrane region" description="Helical" evidence="1">
    <location>
        <begin position="26"/>
        <end position="49"/>
    </location>
</feature>
<keyword evidence="1" id="KW-0472">Membrane</keyword>
<dbReference type="Proteomes" id="UP001215598">
    <property type="component" value="Unassembled WGS sequence"/>
</dbReference>
<proteinExistence type="predicted"/>
<evidence type="ECO:0000313" key="2">
    <source>
        <dbReference type="EMBL" id="KAJ7711478.1"/>
    </source>
</evidence>
<organism evidence="2 3">
    <name type="scientific">Mycena metata</name>
    <dbReference type="NCBI Taxonomy" id="1033252"/>
    <lineage>
        <taxon>Eukaryota</taxon>
        <taxon>Fungi</taxon>
        <taxon>Dikarya</taxon>
        <taxon>Basidiomycota</taxon>
        <taxon>Agaricomycotina</taxon>
        <taxon>Agaricomycetes</taxon>
        <taxon>Agaricomycetidae</taxon>
        <taxon>Agaricales</taxon>
        <taxon>Marasmiineae</taxon>
        <taxon>Mycenaceae</taxon>
        <taxon>Mycena</taxon>
    </lineage>
</organism>
<feature type="transmembrane region" description="Helical" evidence="1">
    <location>
        <begin position="255"/>
        <end position="276"/>
    </location>
</feature>
<evidence type="ECO:0000256" key="1">
    <source>
        <dbReference type="SAM" id="Phobius"/>
    </source>
</evidence>
<keyword evidence="1" id="KW-0812">Transmembrane</keyword>
<dbReference type="EMBL" id="JARKIB010000395">
    <property type="protein sequence ID" value="KAJ7711478.1"/>
    <property type="molecule type" value="Genomic_DNA"/>
</dbReference>
<feature type="transmembrane region" description="Helical" evidence="1">
    <location>
        <begin position="151"/>
        <end position="172"/>
    </location>
</feature>